<dbReference type="GO" id="GO:0030964">
    <property type="term" value="C:NADH dehydrogenase complex"/>
    <property type="evidence" value="ECO:0007669"/>
    <property type="project" value="TreeGrafter"/>
</dbReference>
<protein>
    <submittedName>
        <fullName evidence="8">NADH-quinone oxidoreductase subunit K</fullName>
    </submittedName>
</protein>
<comment type="caution">
    <text evidence="8">The sequence shown here is derived from an EMBL/GenBank/DDBJ whole genome shotgun (WGS) entry which is preliminary data.</text>
</comment>
<dbReference type="PANTHER" id="PTHR11434">
    <property type="entry name" value="NADH-UBIQUINONE OXIDOREDUCTASE SUBUNIT ND4L"/>
    <property type="match status" value="1"/>
</dbReference>
<evidence type="ECO:0000256" key="5">
    <source>
        <dbReference type="ARBA" id="ARBA00022989"/>
    </source>
</evidence>
<keyword evidence="6 7" id="KW-0472">Membrane</keyword>
<dbReference type="AlphaFoldDB" id="A0A8J8PAP3"/>
<feature type="transmembrane region" description="Helical" evidence="7">
    <location>
        <begin position="6"/>
        <end position="23"/>
    </location>
</feature>
<evidence type="ECO:0000313" key="8">
    <source>
        <dbReference type="EMBL" id="TQS81551.1"/>
    </source>
</evidence>
<keyword evidence="5 7" id="KW-1133">Transmembrane helix</keyword>
<gene>
    <name evidence="8" type="ORF">A3207_03885</name>
</gene>
<dbReference type="NCBIfam" id="NF004323">
    <property type="entry name" value="PRK05715.1-5"/>
    <property type="match status" value="1"/>
</dbReference>
<comment type="similarity">
    <text evidence="2">Belongs to the complex I subunit 4L family.</text>
</comment>
<dbReference type="InterPro" id="IPR001133">
    <property type="entry name" value="NADH_UbQ_OxRdtase_chain4L/K"/>
</dbReference>
<dbReference type="GO" id="GO:0016651">
    <property type="term" value="F:oxidoreductase activity, acting on NAD(P)H"/>
    <property type="evidence" value="ECO:0007669"/>
    <property type="project" value="InterPro"/>
</dbReference>
<dbReference type="InterPro" id="IPR053568">
    <property type="entry name" value="F420H2_dehydrogenase_subunit"/>
</dbReference>
<dbReference type="HAMAP" id="MF_01456">
    <property type="entry name" value="NDH1_NuoK"/>
    <property type="match status" value="1"/>
</dbReference>
<dbReference type="NCBIfam" id="NF004321">
    <property type="entry name" value="PRK05715.1-3"/>
    <property type="match status" value="1"/>
</dbReference>
<evidence type="ECO:0000256" key="4">
    <source>
        <dbReference type="ARBA" id="ARBA00022692"/>
    </source>
</evidence>
<keyword evidence="3" id="KW-0813">Transport</keyword>
<dbReference type="InterPro" id="IPR039428">
    <property type="entry name" value="NUOK/Mnh_C1-like"/>
</dbReference>
<reference evidence="8" key="1">
    <citation type="submission" date="2016-03" db="EMBL/GenBank/DDBJ databases">
        <authorList>
            <person name="Borrel G."/>
            <person name="Mccann A."/>
            <person name="O'Toole P.W."/>
        </authorList>
    </citation>
    <scope>NUCLEOTIDE SEQUENCE</scope>
    <source>
        <strain evidence="8">183</strain>
    </source>
</reference>
<comment type="subcellular location">
    <subcellularLocation>
        <location evidence="1">Membrane</location>
        <topology evidence="1">Multi-pass membrane protein</topology>
    </subcellularLocation>
</comment>
<dbReference type="RefSeq" id="WP_020448134.1">
    <property type="nucleotide sequence ID" value="NZ_CAYAYA010000022.1"/>
</dbReference>
<evidence type="ECO:0000256" key="7">
    <source>
        <dbReference type="SAM" id="Phobius"/>
    </source>
</evidence>
<evidence type="ECO:0000256" key="2">
    <source>
        <dbReference type="ARBA" id="ARBA00010519"/>
    </source>
</evidence>
<dbReference type="PANTHER" id="PTHR11434:SF16">
    <property type="entry name" value="NADH-UBIQUINONE OXIDOREDUCTASE CHAIN 4L"/>
    <property type="match status" value="1"/>
</dbReference>
<evidence type="ECO:0000256" key="3">
    <source>
        <dbReference type="ARBA" id="ARBA00022448"/>
    </source>
</evidence>
<dbReference type="EMBL" id="LVVT01000022">
    <property type="protein sequence ID" value="TQS81551.1"/>
    <property type="molecule type" value="Genomic_DNA"/>
</dbReference>
<dbReference type="Gene3D" id="1.10.287.3510">
    <property type="match status" value="1"/>
</dbReference>
<organism evidence="8 9">
    <name type="scientific">Candidatus Methanomassiliicoccus intestinalis</name>
    <dbReference type="NCBI Taxonomy" id="1406512"/>
    <lineage>
        <taxon>Archaea</taxon>
        <taxon>Methanobacteriati</taxon>
        <taxon>Thermoplasmatota</taxon>
        <taxon>Thermoplasmata</taxon>
        <taxon>Methanomassiliicoccales</taxon>
        <taxon>Methanomassiliicoccaceae</taxon>
        <taxon>Methanomassiliicoccus</taxon>
    </lineage>
</organism>
<evidence type="ECO:0000313" key="9">
    <source>
        <dbReference type="Proteomes" id="UP000752814"/>
    </source>
</evidence>
<dbReference type="NCBIfam" id="NF004322">
    <property type="entry name" value="PRK05715.1-4"/>
    <property type="match status" value="1"/>
</dbReference>
<dbReference type="OMA" id="IPMEHGL"/>
<dbReference type="NCBIfam" id="NF004320">
    <property type="entry name" value="PRK05715.1-2"/>
    <property type="match status" value="1"/>
</dbReference>
<name>A0A8J8PAP3_9ARCH</name>
<dbReference type="GeneID" id="41322645"/>
<evidence type="ECO:0000256" key="1">
    <source>
        <dbReference type="ARBA" id="ARBA00004141"/>
    </source>
</evidence>
<dbReference type="Pfam" id="PF00420">
    <property type="entry name" value="Oxidored_q2"/>
    <property type="match status" value="1"/>
</dbReference>
<dbReference type="NCBIfam" id="NF040614">
    <property type="entry name" value="F420_dehyd_FpoK"/>
    <property type="match status" value="1"/>
</dbReference>
<sequence length="100" mass="10779">MIPLEWFICLSAILFVIGAVGVLTKRNAIIVLMCVELMLNAANINFVAFSSYTGGLTGQVFAVFAIAIAAAEVAVGLAIVMTLYKARDTVNVDEVKLLRW</sequence>
<keyword evidence="4 7" id="KW-0812">Transmembrane</keyword>
<feature type="transmembrane region" description="Helical" evidence="7">
    <location>
        <begin position="30"/>
        <end position="49"/>
    </location>
</feature>
<dbReference type="Proteomes" id="UP000752814">
    <property type="component" value="Unassembled WGS sequence"/>
</dbReference>
<accession>A0A8J8PAP3</accession>
<dbReference type="GO" id="GO:0042773">
    <property type="term" value="P:ATP synthesis coupled electron transport"/>
    <property type="evidence" value="ECO:0007669"/>
    <property type="project" value="InterPro"/>
</dbReference>
<evidence type="ECO:0000256" key="6">
    <source>
        <dbReference type="ARBA" id="ARBA00023136"/>
    </source>
</evidence>
<dbReference type="FunFam" id="1.10.287.3510:FF:000001">
    <property type="entry name" value="NADH-quinone oxidoreductase subunit K"/>
    <property type="match status" value="1"/>
</dbReference>
<feature type="transmembrane region" description="Helical" evidence="7">
    <location>
        <begin position="61"/>
        <end position="84"/>
    </location>
</feature>
<proteinExistence type="inferred from homology"/>